<dbReference type="Proteomes" id="UP001310386">
    <property type="component" value="Unassembled WGS sequence"/>
</dbReference>
<reference evidence="1" key="1">
    <citation type="submission" date="2023-12" db="EMBL/GenBank/DDBJ databases">
        <title>Fervidustalea candida gen. nov., sp. nov., a novel member of the family Paenibacillaceae isolated from a geothermal area.</title>
        <authorList>
            <person name="Li W.-J."/>
            <person name="Jiao J.-Y."/>
            <person name="Chen Y."/>
        </authorList>
    </citation>
    <scope>NUCLEOTIDE SEQUENCE</scope>
    <source>
        <strain evidence="1">SYSU GA230002</strain>
    </source>
</reference>
<organism evidence="1 2">
    <name type="scientific">Ferviditalea candida</name>
    <dbReference type="NCBI Taxonomy" id="3108399"/>
    <lineage>
        <taxon>Bacteria</taxon>
        <taxon>Bacillati</taxon>
        <taxon>Bacillota</taxon>
        <taxon>Bacilli</taxon>
        <taxon>Bacillales</taxon>
        <taxon>Paenibacillaceae</taxon>
        <taxon>Ferviditalea</taxon>
    </lineage>
</organism>
<name>A0ABU5ZGF3_9BACL</name>
<evidence type="ECO:0008006" key="3">
    <source>
        <dbReference type="Google" id="ProtNLM"/>
    </source>
</evidence>
<dbReference type="RefSeq" id="WP_371753701.1">
    <property type="nucleotide sequence ID" value="NZ_JAYJLD010000009.1"/>
</dbReference>
<proteinExistence type="predicted"/>
<sequence>MNMKCSVKSCGVQNIEFLALLDDGERMLLLCPVHQMEYVTQGLQEEPSLLTYKSKHSGIECELCGSPARYYADEVELHLCGRHLTKLLKRSLSPVEYRMLVDKHGEFALVGEFYYAKGGYALQPL</sequence>
<evidence type="ECO:0000313" key="1">
    <source>
        <dbReference type="EMBL" id="MEB3101579.1"/>
    </source>
</evidence>
<keyword evidence="2" id="KW-1185">Reference proteome</keyword>
<evidence type="ECO:0000313" key="2">
    <source>
        <dbReference type="Proteomes" id="UP001310386"/>
    </source>
</evidence>
<comment type="caution">
    <text evidence="1">The sequence shown here is derived from an EMBL/GenBank/DDBJ whole genome shotgun (WGS) entry which is preliminary data.</text>
</comment>
<protein>
    <recommendedName>
        <fullName evidence="3">C2H2-type domain-containing protein</fullName>
    </recommendedName>
</protein>
<gene>
    <name evidence="1" type="ORF">VF724_07875</name>
</gene>
<accession>A0ABU5ZGF3</accession>
<dbReference type="EMBL" id="JAYJLD010000009">
    <property type="protein sequence ID" value="MEB3101579.1"/>
    <property type="molecule type" value="Genomic_DNA"/>
</dbReference>